<feature type="domain" description="Protein kinase" evidence="1">
    <location>
        <begin position="1"/>
        <end position="241"/>
    </location>
</feature>
<gene>
    <name evidence="3" type="primary">LOC102802009</name>
</gene>
<dbReference type="InterPro" id="IPR008266">
    <property type="entry name" value="Tyr_kinase_AS"/>
</dbReference>
<dbReference type="GeneID" id="102802009"/>
<dbReference type="Gene3D" id="1.10.510.10">
    <property type="entry name" value="Transferase(Phosphotransferase) domain 1"/>
    <property type="match status" value="1"/>
</dbReference>
<dbReference type="PROSITE" id="PS50011">
    <property type="entry name" value="PROTEIN_KINASE_DOM"/>
    <property type="match status" value="1"/>
</dbReference>
<dbReference type="PRINTS" id="PR00109">
    <property type="entry name" value="TYRKINASE"/>
</dbReference>
<dbReference type="PANTHER" id="PTHR24416">
    <property type="entry name" value="TYROSINE-PROTEIN KINASE RECEPTOR"/>
    <property type="match status" value="1"/>
</dbReference>
<evidence type="ECO:0000313" key="3">
    <source>
        <dbReference type="RefSeq" id="XP_006814461.1"/>
    </source>
</evidence>
<dbReference type="SUPFAM" id="SSF56112">
    <property type="entry name" value="Protein kinase-like (PK-like)"/>
    <property type="match status" value="1"/>
</dbReference>
<dbReference type="Pfam" id="PF07714">
    <property type="entry name" value="PK_Tyr_Ser-Thr"/>
    <property type="match status" value="1"/>
</dbReference>
<dbReference type="InterPro" id="IPR011009">
    <property type="entry name" value="Kinase-like_dom_sf"/>
</dbReference>
<dbReference type="PROSITE" id="PS00109">
    <property type="entry name" value="PROTEIN_KINASE_TYR"/>
    <property type="match status" value="1"/>
</dbReference>
<dbReference type="InterPro" id="IPR020635">
    <property type="entry name" value="Tyr_kinase_cat_dom"/>
</dbReference>
<dbReference type="SMART" id="SM00219">
    <property type="entry name" value="TyrKc"/>
    <property type="match status" value="1"/>
</dbReference>
<dbReference type="RefSeq" id="XP_006814461.1">
    <property type="nucleotide sequence ID" value="XM_006814398.1"/>
</dbReference>
<dbReference type="InterPro" id="IPR000719">
    <property type="entry name" value="Prot_kinase_dom"/>
</dbReference>
<evidence type="ECO:0000259" key="1">
    <source>
        <dbReference type="PROSITE" id="PS50011"/>
    </source>
</evidence>
<sequence length="262" mass="30499">MNEVQQVAVKYLNRNNDIEDVERFLKEGILMKDFNHNNVLSLLGVCIDDSNRVCIVLPYMALGDLKSYISNPEQELTVRKVLKYGSHVAQGMAYLASQKYVHRDLAARNCMLDESETVKVSDFGLSRDIYAREYYVLGDTKHRRLPIRWMAVESIKYNRYTTKSDVWSFGVFLWELLTRGELPYSNINNMYIPRYLENGHRLPQPPSANNEIYQLMMKCWHGDASNRPTFDILSKELQAVLKKCDNMSDGDENDYLYPIQTI</sequence>
<dbReference type="PANTHER" id="PTHR24416:SF564">
    <property type="entry name" value="MACROPHAGE-STIMULATING PROTEIN RECEPTOR"/>
    <property type="match status" value="1"/>
</dbReference>
<accession>A0ABM0M370</accession>
<dbReference type="InterPro" id="IPR001245">
    <property type="entry name" value="Ser-Thr/Tyr_kinase_cat_dom"/>
</dbReference>
<dbReference type="PIRSF" id="PIRSF000654">
    <property type="entry name" value="Integrin-linked_kinase"/>
    <property type="match status" value="1"/>
</dbReference>
<dbReference type="CDD" id="cd00192">
    <property type="entry name" value="PTKc"/>
    <property type="match status" value="1"/>
</dbReference>
<dbReference type="Gene3D" id="3.30.200.20">
    <property type="entry name" value="Phosphorylase Kinase, domain 1"/>
    <property type="match status" value="1"/>
</dbReference>
<reference evidence="3" key="1">
    <citation type="submission" date="2025-08" db="UniProtKB">
        <authorList>
            <consortium name="RefSeq"/>
        </authorList>
    </citation>
    <scope>IDENTIFICATION</scope>
    <source>
        <tissue evidence="3">Testes</tissue>
    </source>
</reference>
<proteinExistence type="predicted"/>
<name>A0ABM0M370_SACKO</name>
<protein>
    <submittedName>
        <fullName evidence="3">Hepatocyte growth factor receptor-like</fullName>
    </submittedName>
</protein>
<dbReference type="InterPro" id="IPR050122">
    <property type="entry name" value="RTK"/>
</dbReference>
<evidence type="ECO:0000313" key="2">
    <source>
        <dbReference type="Proteomes" id="UP000694865"/>
    </source>
</evidence>
<organism evidence="2 3">
    <name type="scientific">Saccoglossus kowalevskii</name>
    <name type="common">Acorn worm</name>
    <dbReference type="NCBI Taxonomy" id="10224"/>
    <lineage>
        <taxon>Eukaryota</taxon>
        <taxon>Metazoa</taxon>
        <taxon>Hemichordata</taxon>
        <taxon>Enteropneusta</taxon>
        <taxon>Harrimaniidae</taxon>
        <taxon>Saccoglossus</taxon>
    </lineage>
</organism>
<keyword evidence="2" id="KW-1185">Reference proteome</keyword>
<dbReference type="Proteomes" id="UP000694865">
    <property type="component" value="Unplaced"/>
</dbReference>